<name>A0A543F7V4_9NOCA</name>
<dbReference type="SUPFAM" id="SSF54427">
    <property type="entry name" value="NTF2-like"/>
    <property type="match status" value="1"/>
</dbReference>
<keyword evidence="4" id="KW-1185">Reference proteome</keyword>
<dbReference type="InterPro" id="IPR032710">
    <property type="entry name" value="NTF2-like_dom_sf"/>
</dbReference>
<protein>
    <submittedName>
        <fullName evidence="3">SnoaL-like protein</fullName>
    </submittedName>
</protein>
<dbReference type="Proteomes" id="UP000316331">
    <property type="component" value="Unassembled WGS sequence"/>
</dbReference>
<dbReference type="OrthoDB" id="4941530at2"/>
<organism evidence="3 4">
    <name type="scientific">Nocardia bhagyanarayanae</name>
    <dbReference type="NCBI Taxonomy" id="1215925"/>
    <lineage>
        <taxon>Bacteria</taxon>
        <taxon>Bacillati</taxon>
        <taxon>Actinomycetota</taxon>
        <taxon>Actinomycetes</taxon>
        <taxon>Mycobacteriales</taxon>
        <taxon>Nocardiaceae</taxon>
        <taxon>Nocardia</taxon>
    </lineage>
</organism>
<dbReference type="Pfam" id="PF13577">
    <property type="entry name" value="SnoaL_4"/>
    <property type="match status" value="1"/>
</dbReference>
<gene>
    <name evidence="3" type="ORF">FB390_1531</name>
</gene>
<dbReference type="RefSeq" id="WP_141808298.1">
    <property type="nucleotide sequence ID" value="NZ_VFPG01000001.1"/>
</dbReference>
<reference evidence="3 4" key="1">
    <citation type="submission" date="2019-06" db="EMBL/GenBank/DDBJ databases">
        <title>Sequencing the genomes of 1000 actinobacteria strains.</title>
        <authorList>
            <person name="Klenk H.-P."/>
        </authorList>
    </citation>
    <scope>NUCLEOTIDE SEQUENCE [LARGE SCALE GENOMIC DNA]</scope>
    <source>
        <strain evidence="3 4">DSM 103495</strain>
    </source>
</reference>
<feature type="signal peptide" evidence="1">
    <location>
        <begin position="1"/>
        <end position="28"/>
    </location>
</feature>
<dbReference type="Gene3D" id="3.10.450.50">
    <property type="match status" value="1"/>
</dbReference>
<dbReference type="InterPro" id="IPR037401">
    <property type="entry name" value="SnoaL-like"/>
</dbReference>
<evidence type="ECO:0000259" key="2">
    <source>
        <dbReference type="Pfam" id="PF13577"/>
    </source>
</evidence>
<comment type="caution">
    <text evidence="3">The sequence shown here is derived from an EMBL/GenBank/DDBJ whole genome shotgun (WGS) entry which is preliminary data.</text>
</comment>
<evidence type="ECO:0000313" key="4">
    <source>
        <dbReference type="Proteomes" id="UP000316331"/>
    </source>
</evidence>
<feature type="chain" id="PRO_5021733572" evidence="1">
    <location>
        <begin position="29"/>
        <end position="180"/>
    </location>
</feature>
<proteinExistence type="predicted"/>
<dbReference type="EMBL" id="VFPG01000001">
    <property type="protein sequence ID" value="TQM29917.1"/>
    <property type="molecule type" value="Genomic_DNA"/>
</dbReference>
<keyword evidence="1" id="KW-0732">Signal</keyword>
<accession>A0A543F7V4</accession>
<evidence type="ECO:0000313" key="3">
    <source>
        <dbReference type="EMBL" id="TQM29917.1"/>
    </source>
</evidence>
<dbReference type="AlphaFoldDB" id="A0A543F7V4"/>
<dbReference type="CDD" id="cd00531">
    <property type="entry name" value="NTF2_like"/>
    <property type="match status" value="1"/>
</dbReference>
<feature type="domain" description="SnoaL-like" evidence="2">
    <location>
        <begin position="39"/>
        <end position="167"/>
    </location>
</feature>
<sequence length="180" mass="19550">MNKLRRALPILALPLALLATACSTGATATEDDSTRRQLRELLDRNKIHALVDRLAAALGEGRFDTFDKIYTADVYAKSPGGEVRGRDAVIALISRNHSNEHRQPHYISNVQIDLAGDRAAVRANAVLAIVPVSTADGKFAPEPLFTSGGAYRFDAVRTPEGWRFARVETAPVWAMGTLPS</sequence>
<evidence type="ECO:0000256" key="1">
    <source>
        <dbReference type="SAM" id="SignalP"/>
    </source>
</evidence>
<dbReference type="PROSITE" id="PS51257">
    <property type="entry name" value="PROKAR_LIPOPROTEIN"/>
    <property type="match status" value="1"/>
</dbReference>